<dbReference type="EnsemblPlants" id="Pp3c17_18330V3.2">
    <property type="protein sequence ID" value="Pp3c17_18330V3.2"/>
    <property type="gene ID" value="Pp3c17_18330"/>
</dbReference>
<proteinExistence type="inferred from homology"/>
<name>A0A2K1J4H0_PHYPA</name>
<keyword evidence="10 12" id="KW-0472">Membrane</keyword>
<evidence type="ECO:0000256" key="8">
    <source>
        <dbReference type="ARBA" id="ARBA00022989"/>
    </source>
</evidence>
<dbReference type="PANTHER" id="PTHR11214">
    <property type="entry name" value="BETA-1,3-N-ACETYLGLUCOSAMINYLTRANSFERASE"/>
    <property type="match status" value="1"/>
</dbReference>
<evidence type="ECO:0000256" key="10">
    <source>
        <dbReference type="ARBA" id="ARBA00023136"/>
    </source>
</evidence>
<dbReference type="GeneID" id="112294520"/>
<organism evidence="13">
    <name type="scientific">Physcomitrium patens</name>
    <name type="common">Spreading-leaved earth moss</name>
    <name type="synonym">Physcomitrella patens</name>
    <dbReference type="NCBI Taxonomy" id="3218"/>
    <lineage>
        <taxon>Eukaryota</taxon>
        <taxon>Viridiplantae</taxon>
        <taxon>Streptophyta</taxon>
        <taxon>Embryophyta</taxon>
        <taxon>Bryophyta</taxon>
        <taxon>Bryophytina</taxon>
        <taxon>Bryopsida</taxon>
        <taxon>Funariidae</taxon>
        <taxon>Funariales</taxon>
        <taxon>Funariaceae</taxon>
        <taxon>Physcomitrium</taxon>
    </lineage>
</organism>
<dbReference type="EC" id="2.4.1.-" evidence="12"/>
<evidence type="ECO:0000256" key="4">
    <source>
        <dbReference type="ARBA" id="ARBA00022676"/>
    </source>
</evidence>
<dbReference type="OMA" id="KFFHARQ"/>
<evidence type="ECO:0000256" key="3">
    <source>
        <dbReference type="ARBA" id="ARBA00008661"/>
    </source>
</evidence>
<dbReference type="GO" id="GO:0000139">
    <property type="term" value="C:Golgi membrane"/>
    <property type="evidence" value="ECO:0000318"/>
    <property type="project" value="GO_Central"/>
</dbReference>
<evidence type="ECO:0000256" key="7">
    <source>
        <dbReference type="ARBA" id="ARBA00022968"/>
    </source>
</evidence>
<keyword evidence="8 12" id="KW-1133">Transmembrane helix</keyword>
<dbReference type="GO" id="GO:0008378">
    <property type="term" value="F:galactosyltransferase activity"/>
    <property type="evidence" value="ECO:0000318"/>
    <property type="project" value="GO_Central"/>
</dbReference>
<evidence type="ECO:0000256" key="6">
    <source>
        <dbReference type="ARBA" id="ARBA00022692"/>
    </source>
</evidence>
<reference evidence="13 15" key="1">
    <citation type="journal article" date="2008" name="Science">
        <title>The Physcomitrella genome reveals evolutionary insights into the conquest of land by plants.</title>
        <authorList>
            <person name="Rensing S."/>
            <person name="Lang D."/>
            <person name="Zimmer A."/>
            <person name="Terry A."/>
            <person name="Salamov A."/>
            <person name="Shapiro H."/>
            <person name="Nishiyama T."/>
            <person name="Perroud P.-F."/>
            <person name="Lindquist E."/>
            <person name="Kamisugi Y."/>
            <person name="Tanahashi T."/>
            <person name="Sakakibara K."/>
            <person name="Fujita T."/>
            <person name="Oishi K."/>
            <person name="Shin-I T."/>
            <person name="Kuroki Y."/>
            <person name="Toyoda A."/>
            <person name="Suzuki Y."/>
            <person name="Hashimoto A."/>
            <person name="Yamaguchi K."/>
            <person name="Sugano A."/>
            <person name="Kohara Y."/>
            <person name="Fujiyama A."/>
            <person name="Anterola A."/>
            <person name="Aoki S."/>
            <person name="Ashton N."/>
            <person name="Barbazuk W.B."/>
            <person name="Barker E."/>
            <person name="Bennetzen J."/>
            <person name="Bezanilla M."/>
            <person name="Blankenship R."/>
            <person name="Cho S.H."/>
            <person name="Dutcher S."/>
            <person name="Estelle M."/>
            <person name="Fawcett J.A."/>
            <person name="Gundlach H."/>
            <person name="Hanada K."/>
            <person name="Heyl A."/>
            <person name="Hicks K.A."/>
            <person name="Hugh J."/>
            <person name="Lohr M."/>
            <person name="Mayer K."/>
            <person name="Melkozernov A."/>
            <person name="Murata T."/>
            <person name="Nelson D."/>
            <person name="Pils B."/>
            <person name="Prigge M."/>
            <person name="Reiss B."/>
            <person name="Renner T."/>
            <person name="Rombauts S."/>
            <person name="Rushton P."/>
            <person name="Sanderfoot A."/>
            <person name="Schween G."/>
            <person name="Shiu S.-H."/>
            <person name="Stueber K."/>
            <person name="Theodoulou F.L."/>
            <person name="Tu H."/>
            <person name="Van de Peer Y."/>
            <person name="Verrier P.J."/>
            <person name="Waters E."/>
            <person name="Wood A."/>
            <person name="Yang L."/>
            <person name="Cove D."/>
            <person name="Cuming A."/>
            <person name="Hasebe M."/>
            <person name="Lucas S."/>
            <person name="Mishler D.B."/>
            <person name="Reski R."/>
            <person name="Grigoriev I."/>
            <person name="Quatrano R.S."/>
            <person name="Boore J.L."/>
        </authorList>
    </citation>
    <scope>NUCLEOTIDE SEQUENCE [LARGE SCALE GENOMIC DNA]</scope>
    <source>
        <strain evidence="14 15">cv. Gransden 2004</strain>
    </source>
</reference>
<keyword evidence="6 12" id="KW-0812">Transmembrane</keyword>
<comment type="similarity">
    <text evidence="3 12">Belongs to the glycosyltransferase 31 family.</text>
</comment>
<keyword evidence="15" id="KW-1185">Reference proteome</keyword>
<evidence type="ECO:0000256" key="11">
    <source>
        <dbReference type="ARBA" id="ARBA00023211"/>
    </source>
</evidence>
<evidence type="ECO:0000256" key="2">
    <source>
        <dbReference type="ARBA" id="ARBA00004922"/>
    </source>
</evidence>
<evidence type="ECO:0000313" key="15">
    <source>
        <dbReference type="Proteomes" id="UP000006727"/>
    </source>
</evidence>
<dbReference type="PaxDb" id="3218-PP1S65_64V6.1"/>
<keyword evidence="5" id="KW-0808">Transferase</keyword>
<keyword evidence="7 12" id="KW-0735">Signal-anchor</keyword>
<dbReference type="Gramene" id="Pp3c17_18330V3.1">
    <property type="protein sequence ID" value="Pp3c17_18330V3.1"/>
    <property type="gene ID" value="Pp3c17_18330"/>
</dbReference>
<evidence type="ECO:0000313" key="13">
    <source>
        <dbReference type="EMBL" id="PNR36421.1"/>
    </source>
</evidence>
<protein>
    <recommendedName>
        <fullName evidence="12">Hexosyltransferase</fullName>
        <ecNumber evidence="12">2.4.1.-</ecNumber>
    </recommendedName>
</protein>
<comment type="pathway">
    <text evidence="2">Protein modification; protein glycosylation.</text>
</comment>
<accession>A0A2K1J4H0</accession>
<gene>
    <name evidence="14" type="primary">LOC112294520</name>
    <name evidence="13" type="ORF">PHYPA_022272</name>
</gene>
<dbReference type="Proteomes" id="UP000006727">
    <property type="component" value="Chromosome 17"/>
</dbReference>
<feature type="transmembrane region" description="Helical" evidence="12">
    <location>
        <begin position="40"/>
        <end position="60"/>
    </location>
</feature>
<dbReference type="EnsemblPlants" id="Pp3c17_18330V3.1">
    <property type="protein sequence ID" value="Pp3c17_18330V3.1"/>
    <property type="gene ID" value="Pp3c17_18330"/>
</dbReference>
<evidence type="ECO:0000256" key="12">
    <source>
        <dbReference type="RuleBase" id="RU363063"/>
    </source>
</evidence>
<keyword evidence="11 12" id="KW-0464">Manganese</keyword>
<dbReference type="InterPro" id="IPR002659">
    <property type="entry name" value="Glyco_trans_31"/>
</dbReference>
<comment type="cofactor">
    <cofactor evidence="12">
        <name>Mn(2+)</name>
        <dbReference type="ChEBI" id="CHEBI:29035"/>
    </cofactor>
</comment>
<dbReference type="Gramene" id="Pp3c17_18330V3.2">
    <property type="protein sequence ID" value="Pp3c17_18330V3.2"/>
    <property type="gene ID" value="Pp3c17_18330"/>
</dbReference>
<dbReference type="Pfam" id="PF01762">
    <property type="entry name" value="Galactosyl_T"/>
    <property type="match status" value="1"/>
</dbReference>
<sequence>MLPFGVSIRKSSAPPLPTSSSGYVVEEKSRVRAARLRGGGWSNAAVCGVVVITSLVWFGLLQIDGVRDGAIFCRSGKGRRGYGLSYIAISQEDGVGSGLTNFIDDGKRKESVRPKVLAFVGINTGFDSGPRRKVLRETWFPSTPEKLASLEKSTGLVFRFVIGHTADSRKMKALEEEAEEHKDFLCIDSEETYNKLNLKTLAYFRTAYALFDAEFYMKIDDDIYLRPDRLATLLSKPRESPRTYLGCMKKGPVVTSPSYKWYEPKAFMIGSEYFLHAYGPIYGLSREVVANFAATKNQMYRMFMNEDVTIGAWMLAMDVEHEDNRDICATACGPTSIAVWDLPKCSGLCDPTKRMPELHMNDTCSKDPLPV</sequence>
<keyword evidence="9 12" id="KW-0333">Golgi apparatus</keyword>
<comment type="subcellular location">
    <subcellularLocation>
        <location evidence="1 12">Golgi apparatus membrane</location>
        <topology evidence="1 12">Single-pass type II membrane protein</topology>
    </subcellularLocation>
</comment>
<dbReference type="OrthoDB" id="414175at2759"/>
<evidence type="ECO:0000256" key="5">
    <source>
        <dbReference type="ARBA" id="ARBA00022679"/>
    </source>
</evidence>
<dbReference type="RefSeq" id="XP_024400805.1">
    <property type="nucleotide sequence ID" value="XM_024545037.2"/>
</dbReference>
<reference evidence="13 15" key="2">
    <citation type="journal article" date="2018" name="Plant J.">
        <title>The Physcomitrella patens chromosome-scale assembly reveals moss genome structure and evolution.</title>
        <authorList>
            <person name="Lang D."/>
            <person name="Ullrich K.K."/>
            <person name="Murat F."/>
            <person name="Fuchs J."/>
            <person name="Jenkins J."/>
            <person name="Haas F.B."/>
            <person name="Piednoel M."/>
            <person name="Gundlach H."/>
            <person name="Van Bel M."/>
            <person name="Meyberg R."/>
            <person name="Vives C."/>
            <person name="Morata J."/>
            <person name="Symeonidi A."/>
            <person name="Hiss M."/>
            <person name="Muchero W."/>
            <person name="Kamisugi Y."/>
            <person name="Saleh O."/>
            <person name="Blanc G."/>
            <person name="Decker E.L."/>
            <person name="van Gessel N."/>
            <person name="Grimwood J."/>
            <person name="Hayes R.D."/>
            <person name="Graham S.W."/>
            <person name="Gunter L.E."/>
            <person name="McDaniel S.F."/>
            <person name="Hoernstein S.N.W."/>
            <person name="Larsson A."/>
            <person name="Li F.W."/>
            <person name="Perroud P.F."/>
            <person name="Phillips J."/>
            <person name="Ranjan P."/>
            <person name="Rokshar D.S."/>
            <person name="Rothfels C.J."/>
            <person name="Schneider L."/>
            <person name="Shu S."/>
            <person name="Stevenson D.W."/>
            <person name="Thummler F."/>
            <person name="Tillich M."/>
            <person name="Villarreal Aguilar J.C."/>
            <person name="Widiez T."/>
            <person name="Wong G.K."/>
            <person name="Wymore A."/>
            <person name="Zhang Y."/>
            <person name="Zimmer A.D."/>
            <person name="Quatrano R.S."/>
            <person name="Mayer K.F.X."/>
            <person name="Goodstein D."/>
            <person name="Casacuberta J.M."/>
            <person name="Vandepoele K."/>
            <person name="Reski R."/>
            <person name="Cuming A.C."/>
            <person name="Tuskan G.A."/>
            <person name="Maumus F."/>
            <person name="Salse J."/>
            <person name="Schmutz J."/>
            <person name="Rensing S.A."/>
        </authorList>
    </citation>
    <scope>NUCLEOTIDE SEQUENCE [LARGE SCALE GENOMIC DNA]</scope>
    <source>
        <strain evidence="14 15">cv. Gransden 2004</strain>
    </source>
</reference>
<reference evidence="14" key="3">
    <citation type="submission" date="2020-12" db="UniProtKB">
        <authorList>
            <consortium name="EnsemblPlants"/>
        </authorList>
    </citation>
    <scope>IDENTIFICATION</scope>
</reference>
<evidence type="ECO:0000256" key="9">
    <source>
        <dbReference type="ARBA" id="ARBA00023034"/>
    </source>
</evidence>
<dbReference type="AlphaFoldDB" id="A0A2K1J4H0"/>
<dbReference type="EMBL" id="ABEU02000017">
    <property type="protein sequence ID" value="PNR36421.1"/>
    <property type="molecule type" value="Genomic_DNA"/>
</dbReference>
<evidence type="ECO:0000256" key="1">
    <source>
        <dbReference type="ARBA" id="ARBA00004323"/>
    </source>
</evidence>
<evidence type="ECO:0000313" key="14">
    <source>
        <dbReference type="EnsemblPlants" id="Pp3c17_18330V3.1"/>
    </source>
</evidence>
<keyword evidence="4 12" id="KW-0328">Glycosyltransferase</keyword>
<dbReference type="Gene3D" id="3.90.550.50">
    <property type="match status" value="1"/>
</dbReference>
<dbReference type="PANTHER" id="PTHR11214:SF85">
    <property type="entry name" value="BETA-1,3-GALACTOSYLTRANSFERASE 12-RELATED"/>
    <property type="match status" value="1"/>
</dbReference>
<dbReference type="UniPathway" id="UPA00378"/>